<name>A0ABQ4XXA2_9ASTR</name>
<reference evidence="2" key="2">
    <citation type="submission" date="2022-01" db="EMBL/GenBank/DDBJ databases">
        <authorList>
            <person name="Yamashiro T."/>
            <person name="Shiraishi A."/>
            <person name="Satake H."/>
            <person name="Nakayama K."/>
        </authorList>
    </citation>
    <scope>NUCLEOTIDE SEQUENCE</scope>
</reference>
<evidence type="ECO:0000256" key="1">
    <source>
        <dbReference type="SAM" id="MobiDB-lite"/>
    </source>
</evidence>
<dbReference type="EMBL" id="BQNB010009872">
    <property type="protein sequence ID" value="GJS69592.1"/>
    <property type="molecule type" value="Genomic_DNA"/>
</dbReference>
<evidence type="ECO:0000313" key="3">
    <source>
        <dbReference type="Proteomes" id="UP001151760"/>
    </source>
</evidence>
<gene>
    <name evidence="2" type="ORF">Tco_0702433</name>
</gene>
<comment type="caution">
    <text evidence="2">The sequence shown here is derived from an EMBL/GenBank/DDBJ whole genome shotgun (WGS) entry which is preliminary data.</text>
</comment>
<feature type="compositionally biased region" description="Acidic residues" evidence="1">
    <location>
        <begin position="170"/>
        <end position="183"/>
    </location>
</feature>
<reference evidence="2" key="1">
    <citation type="journal article" date="2022" name="Int. J. Mol. Sci.">
        <title>Draft Genome of Tanacetum Coccineum: Genomic Comparison of Closely Related Tanacetum-Family Plants.</title>
        <authorList>
            <person name="Yamashiro T."/>
            <person name="Shiraishi A."/>
            <person name="Nakayama K."/>
            <person name="Satake H."/>
        </authorList>
    </citation>
    <scope>NUCLEOTIDE SEQUENCE</scope>
</reference>
<protein>
    <submittedName>
        <fullName evidence="2">Uncharacterized protein</fullName>
    </submittedName>
</protein>
<accession>A0ABQ4XXA2</accession>
<organism evidence="2 3">
    <name type="scientific">Tanacetum coccineum</name>
    <dbReference type="NCBI Taxonomy" id="301880"/>
    <lineage>
        <taxon>Eukaryota</taxon>
        <taxon>Viridiplantae</taxon>
        <taxon>Streptophyta</taxon>
        <taxon>Embryophyta</taxon>
        <taxon>Tracheophyta</taxon>
        <taxon>Spermatophyta</taxon>
        <taxon>Magnoliopsida</taxon>
        <taxon>eudicotyledons</taxon>
        <taxon>Gunneridae</taxon>
        <taxon>Pentapetalae</taxon>
        <taxon>asterids</taxon>
        <taxon>campanulids</taxon>
        <taxon>Asterales</taxon>
        <taxon>Asteraceae</taxon>
        <taxon>Asteroideae</taxon>
        <taxon>Anthemideae</taxon>
        <taxon>Anthemidinae</taxon>
        <taxon>Tanacetum</taxon>
    </lineage>
</organism>
<sequence length="345" mass="39418">MCSSSSSPLSSSPTKLPIQSLLRCMHLLYLDSTKFESISHVRSRPVIKDWNSTFMKKHLELEIKQGTLGDLELQGEWTQEEARSIEGSLNVEEPHNDLSRPSFELAPTDQKGFYEKIKAKIYIISDHKKDLEDTLKLFGELFPDDDKLTDFRKSFAEMFKFGKERDDFLDDNAEDSSSQDDDRDSGGDDSKKPPRIMFYRVLSRFLLLISRQALSPSLGLLRGVEVTHRAFARYVVNSYDHEHKRTLLRKGNVLHILESEHHNSQFQNSCVSVVLPHGIELCESIKAMTFLPLHHTAPNPYKASQYTTKFSLPSGNAKIGALHNFCFNVWKAVSSFSPQLNFILF</sequence>
<keyword evidence="3" id="KW-1185">Reference proteome</keyword>
<feature type="region of interest" description="Disordered" evidence="1">
    <location>
        <begin position="170"/>
        <end position="192"/>
    </location>
</feature>
<proteinExistence type="predicted"/>
<dbReference type="Proteomes" id="UP001151760">
    <property type="component" value="Unassembled WGS sequence"/>
</dbReference>
<evidence type="ECO:0000313" key="2">
    <source>
        <dbReference type="EMBL" id="GJS69592.1"/>
    </source>
</evidence>